<dbReference type="GeneID" id="29124510"/>
<accession>A0A142K8M3</accession>
<dbReference type="EMBL" id="KU963246">
    <property type="protein sequence ID" value="AMS02456.1"/>
    <property type="molecule type" value="Genomic_DNA"/>
</dbReference>
<evidence type="ECO:0000313" key="2">
    <source>
        <dbReference type="Proteomes" id="UP000207764"/>
    </source>
</evidence>
<gene>
    <name evidence="1" type="primary">55</name>
    <name evidence="1" type="ORF">SEA_SOILASSASSIN_55</name>
</gene>
<dbReference type="OrthoDB" id="21770at10239"/>
<dbReference type="RefSeq" id="YP_009303050.1">
    <property type="nucleotide sequence ID" value="NC_031251.1"/>
</dbReference>
<protein>
    <submittedName>
        <fullName evidence="1">Uncharacterized protein</fullName>
    </submittedName>
</protein>
<name>A0A142K8M3_9CAUD</name>
<dbReference type="Proteomes" id="UP000207764">
    <property type="component" value="Segment"/>
</dbReference>
<reference evidence="2" key="1">
    <citation type="submission" date="2016-03" db="EMBL/GenBank/DDBJ databases">
        <authorList>
            <person name="Ploux O."/>
        </authorList>
    </citation>
    <scope>NUCLEOTIDE SEQUENCE [LARGE SCALE GENOMIC DNA]</scope>
</reference>
<proteinExistence type="predicted"/>
<sequence length="126" mass="14085">MTQPKRYCKKPVEIEALQMPDGYPADGSPTSVGYAQNIRAHVIYQWIEANTLGSFDVNRLWLDPENFSWPESGVSIDARDGRMVIATLEGGHWVSPGDFVIRGVQGEFYPCKPDIFAATYDEVSDV</sequence>
<organism evidence="1 2">
    <name type="scientific">Gordonia phage SoilAssassin</name>
    <dbReference type="NCBI Taxonomy" id="1821562"/>
    <lineage>
        <taxon>Viruses</taxon>
        <taxon>Duplodnaviria</taxon>
        <taxon>Heunggongvirae</taxon>
        <taxon>Uroviricota</taxon>
        <taxon>Caudoviricetes</taxon>
        <taxon>Attisvirus</taxon>
        <taxon>Attisvirus attis</taxon>
    </lineage>
</organism>
<dbReference type="KEGG" id="vg:29124510"/>
<evidence type="ECO:0000313" key="1">
    <source>
        <dbReference type="EMBL" id="AMS02456.1"/>
    </source>
</evidence>